<accession>A0A811KLS4</accession>
<dbReference type="EMBL" id="CAJFCV020000002">
    <property type="protein sequence ID" value="CAG9099567.1"/>
    <property type="molecule type" value="Genomic_DNA"/>
</dbReference>
<dbReference type="EMBL" id="CAJFDI010000002">
    <property type="protein sequence ID" value="CAD5216433.1"/>
    <property type="molecule type" value="Genomic_DNA"/>
</dbReference>
<sequence>MRRDEATTTCPFLSPFLPVPAPPFPRHVAPPFDSSKLLEYGCTSSGVEYDEVDDNGGAIGEAAVQIPKVSSRRTQGRKGTPFCVQPIFPRLHRGMMESPEAVVHNGVCNSINGVGGSTPHKQ</sequence>
<organism evidence="1 2">
    <name type="scientific">Bursaphelenchus xylophilus</name>
    <name type="common">Pinewood nematode worm</name>
    <name type="synonym">Aphelenchoides xylophilus</name>
    <dbReference type="NCBI Taxonomy" id="6326"/>
    <lineage>
        <taxon>Eukaryota</taxon>
        <taxon>Metazoa</taxon>
        <taxon>Ecdysozoa</taxon>
        <taxon>Nematoda</taxon>
        <taxon>Chromadorea</taxon>
        <taxon>Rhabditida</taxon>
        <taxon>Tylenchina</taxon>
        <taxon>Tylenchomorpha</taxon>
        <taxon>Aphelenchoidea</taxon>
        <taxon>Aphelenchoididae</taxon>
        <taxon>Bursaphelenchus</taxon>
    </lineage>
</organism>
<gene>
    <name evidence="1" type="ORF">BXYJ_LOCUS4527</name>
</gene>
<dbReference type="AlphaFoldDB" id="A0A811KLS4"/>
<evidence type="ECO:0000313" key="1">
    <source>
        <dbReference type="EMBL" id="CAD5216433.1"/>
    </source>
</evidence>
<protein>
    <submittedName>
        <fullName evidence="1">(pine wood nematode) hypothetical protein</fullName>
    </submittedName>
</protein>
<dbReference type="Proteomes" id="UP000582659">
    <property type="component" value="Unassembled WGS sequence"/>
</dbReference>
<dbReference type="Proteomes" id="UP000659654">
    <property type="component" value="Unassembled WGS sequence"/>
</dbReference>
<keyword evidence="2" id="KW-1185">Reference proteome</keyword>
<proteinExistence type="predicted"/>
<name>A0A811KLS4_BURXY</name>
<evidence type="ECO:0000313" key="2">
    <source>
        <dbReference type="Proteomes" id="UP000659654"/>
    </source>
</evidence>
<comment type="caution">
    <text evidence="1">The sequence shown here is derived from an EMBL/GenBank/DDBJ whole genome shotgun (WGS) entry which is preliminary data.</text>
</comment>
<reference evidence="1" key="1">
    <citation type="submission" date="2020-09" db="EMBL/GenBank/DDBJ databases">
        <authorList>
            <person name="Kikuchi T."/>
        </authorList>
    </citation>
    <scope>NUCLEOTIDE SEQUENCE</scope>
    <source>
        <strain evidence="1">Ka4C1</strain>
    </source>
</reference>